<accession>A0A6L5Y651</accession>
<dbReference type="InterPro" id="IPR023995">
    <property type="entry name" value="HemZ"/>
</dbReference>
<keyword evidence="7" id="KW-1185">Reference proteome</keyword>
<evidence type="ECO:0000313" key="7">
    <source>
        <dbReference type="Proteomes" id="UP000474676"/>
    </source>
</evidence>
<dbReference type="InterPro" id="IPR006638">
    <property type="entry name" value="Elp3/MiaA/NifB-like_rSAM"/>
</dbReference>
<dbReference type="EC" id="1.3.98.3" evidence="6"/>
<dbReference type="SFLD" id="SFLDF00310">
    <property type="entry name" value="oxygen-independent_coproporphy"/>
    <property type="match status" value="1"/>
</dbReference>
<evidence type="ECO:0000259" key="5">
    <source>
        <dbReference type="PROSITE" id="PS51918"/>
    </source>
</evidence>
<keyword evidence="3" id="KW-0408">Iron</keyword>
<reference evidence="6 7" key="1">
    <citation type="submission" date="2019-08" db="EMBL/GenBank/DDBJ databases">
        <title>In-depth cultivation of the pig gut microbiome towards novel bacterial diversity and tailored functional studies.</title>
        <authorList>
            <person name="Wylensek D."/>
            <person name="Hitch T.C.A."/>
            <person name="Clavel T."/>
        </authorList>
    </citation>
    <scope>NUCLEOTIDE SEQUENCE [LARGE SCALE GENOMIC DNA]</scope>
    <source>
        <strain evidence="6 7">WCA-MUC-591-APC-3H</strain>
    </source>
</reference>
<feature type="domain" description="Radical SAM core" evidence="5">
    <location>
        <begin position="139"/>
        <end position="373"/>
    </location>
</feature>
<organism evidence="6 7">
    <name type="scientific">Hornefia butyriciproducens</name>
    <dbReference type="NCBI Taxonomy" id="2652293"/>
    <lineage>
        <taxon>Bacteria</taxon>
        <taxon>Bacillati</taxon>
        <taxon>Bacillota</taxon>
        <taxon>Clostridia</taxon>
        <taxon>Peptostreptococcales</taxon>
        <taxon>Anaerovoracaceae</taxon>
        <taxon>Hornefia</taxon>
    </lineage>
</organism>
<dbReference type="GO" id="GO:0005737">
    <property type="term" value="C:cytoplasm"/>
    <property type="evidence" value="ECO:0007669"/>
    <property type="project" value="TreeGrafter"/>
</dbReference>
<name>A0A6L5Y651_9FIRM</name>
<dbReference type="SUPFAM" id="SSF102114">
    <property type="entry name" value="Radical SAM enzymes"/>
    <property type="match status" value="1"/>
</dbReference>
<keyword evidence="4" id="KW-0411">Iron-sulfur</keyword>
<proteinExistence type="predicted"/>
<keyword evidence="2" id="KW-0479">Metal-binding</keyword>
<dbReference type="SFLD" id="SFLDG01082">
    <property type="entry name" value="B12-binding_domain_containing"/>
    <property type="match status" value="1"/>
</dbReference>
<evidence type="ECO:0000256" key="1">
    <source>
        <dbReference type="ARBA" id="ARBA00022691"/>
    </source>
</evidence>
<dbReference type="SFLD" id="SFLDG01065">
    <property type="entry name" value="anaerobic_coproporphyrinogen-I"/>
    <property type="match status" value="1"/>
</dbReference>
<dbReference type="Proteomes" id="UP000474676">
    <property type="component" value="Unassembled WGS sequence"/>
</dbReference>
<evidence type="ECO:0000256" key="4">
    <source>
        <dbReference type="ARBA" id="ARBA00023014"/>
    </source>
</evidence>
<comment type="caution">
    <text evidence="6">The sequence shown here is derived from an EMBL/GenBank/DDBJ whole genome shotgun (WGS) entry which is preliminary data.</text>
</comment>
<protein>
    <submittedName>
        <fullName evidence="6">Coproporphyrinogen dehydrogenase HemZ</fullName>
        <ecNumber evidence="6">1.3.98.3</ecNumber>
    </submittedName>
</protein>
<dbReference type="Gene3D" id="3.20.20.70">
    <property type="entry name" value="Aldolase class I"/>
    <property type="match status" value="1"/>
</dbReference>
<keyword evidence="6" id="KW-0560">Oxidoreductase</keyword>
<dbReference type="SMART" id="SM00729">
    <property type="entry name" value="Elp3"/>
    <property type="match status" value="1"/>
</dbReference>
<dbReference type="Pfam" id="PF04055">
    <property type="entry name" value="Radical_SAM"/>
    <property type="match status" value="1"/>
</dbReference>
<evidence type="ECO:0000256" key="2">
    <source>
        <dbReference type="ARBA" id="ARBA00022723"/>
    </source>
</evidence>
<sequence length="463" mass="52938">MKRRTIPLSDKLKIKIHGYRKLPVLQELIDEFLRPADYELLPDDGFRRDAAVHINLRESADKDEIKREIFDRLSELTGIRPDWGILTGVRPVKLAGEMLERSGDREAVFRTLTGADRLTEDKASLILSVYERQDRLYGKADENSTGVYIGIPFCPTRCVYCSFASNQVGNEEIERYLTALHQEIRYAGRRLRESGMYPETVYFGGGTPTTLTAVQLQTLLETTKESFDFSGVREFTVEAGRPDTITAEKLEVLKNFGVDRISINPQSMRQETLDAIGRSHTPEDIRRAFALAARTGFRVINADLIAGLPGEAEEDFRDSLRQVLELGANNVTVHTLAVKRASRLKDIDRDYHYRVANTVAAMLEDSREILGEHGFVPYYLYRQKHMAGFFENTGYCLGETDGLYNIRIMDEHQTIAALGAGGISKRYYPETNRLERVPNVTNYQEYIRRIDEMCARKENKLWR</sequence>
<evidence type="ECO:0000313" key="6">
    <source>
        <dbReference type="EMBL" id="MST52139.1"/>
    </source>
</evidence>
<dbReference type="InterPro" id="IPR058240">
    <property type="entry name" value="rSAM_sf"/>
</dbReference>
<dbReference type="InterPro" id="IPR013785">
    <property type="entry name" value="Aldolase_TIM"/>
</dbReference>
<dbReference type="InterPro" id="IPR007197">
    <property type="entry name" value="rSAM"/>
</dbReference>
<dbReference type="EMBL" id="VUMZ01000006">
    <property type="protein sequence ID" value="MST52139.1"/>
    <property type="molecule type" value="Genomic_DNA"/>
</dbReference>
<keyword evidence="1" id="KW-0949">S-adenosyl-L-methionine</keyword>
<dbReference type="PROSITE" id="PS51918">
    <property type="entry name" value="RADICAL_SAM"/>
    <property type="match status" value="1"/>
</dbReference>
<dbReference type="SFLD" id="SFLDS00029">
    <property type="entry name" value="Radical_SAM"/>
    <property type="match status" value="1"/>
</dbReference>
<dbReference type="PANTHER" id="PTHR13932:SF1">
    <property type="entry name" value="OXYGEN-INDEPENDENT COPROPORPHYRINOGEN-III OXIDASE-LIKE PROTEIN HEMZ"/>
    <property type="match status" value="1"/>
</dbReference>
<dbReference type="CDD" id="cd01335">
    <property type="entry name" value="Radical_SAM"/>
    <property type="match status" value="1"/>
</dbReference>
<dbReference type="GO" id="GO:0051989">
    <property type="term" value="F:coproporphyrinogen dehydrogenase activity"/>
    <property type="evidence" value="ECO:0007669"/>
    <property type="project" value="UniProtKB-EC"/>
</dbReference>
<dbReference type="InterPro" id="IPR034505">
    <property type="entry name" value="Coproporphyrinogen-III_oxidase"/>
</dbReference>
<dbReference type="NCBIfam" id="TIGR03994">
    <property type="entry name" value="rSAM_HemZ"/>
    <property type="match status" value="1"/>
</dbReference>
<dbReference type="PANTHER" id="PTHR13932">
    <property type="entry name" value="COPROPORPHYRINIGEN III OXIDASE"/>
    <property type="match status" value="1"/>
</dbReference>
<dbReference type="GO" id="GO:0046872">
    <property type="term" value="F:metal ion binding"/>
    <property type="evidence" value="ECO:0007669"/>
    <property type="project" value="UniProtKB-KW"/>
</dbReference>
<evidence type="ECO:0000256" key="3">
    <source>
        <dbReference type="ARBA" id="ARBA00023004"/>
    </source>
</evidence>
<dbReference type="GO" id="GO:0006779">
    <property type="term" value="P:porphyrin-containing compound biosynthetic process"/>
    <property type="evidence" value="ECO:0007669"/>
    <property type="project" value="TreeGrafter"/>
</dbReference>
<dbReference type="AlphaFoldDB" id="A0A6L5Y651"/>
<gene>
    <name evidence="6" type="primary">hemZ</name>
    <name evidence="6" type="ORF">FYJ64_07415</name>
</gene>
<dbReference type="GO" id="GO:0051539">
    <property type="term" value="F:4 iron, 4 sulfur cluster binding"/>
    <property type="evidence" value="ECO:0007669"/>
    <property type="project" value="TreeGrafter"/>
</dbReference>